<dbReference type="InterPro" id="IPR026444">
    <property type="entry name" value="Secre_tail"/>
</dbReference>
<dbReference type="InterPro" id="IPR041286">
    <property type="entry name" value="MBG_2"/>
</dbReference>
<accession>A0A936ZTK3</accession>
<dbReference type="NCBIfam" id="TIGR04183">
    <property type="entry name" value="Por_Secre_tail"/>
    <property type="match status" value="1"/>
</dbReference>
<reference evidence="5" key="1">
    <citation type="submission" date="2021-01" db="EMBL/GenBank/DDBJ databases">
        <authorList>
            <person name="Zhong Y.L."/>
        </authorList>
    </citation>
    <scope>NUCLEOTIDE SEQUENCE</scope>
    <source>
        <strain evidence="5">KCTC 23302</strain>
    </source>
</reference>
<feature type="domain" description="MBG" evidence="3">
    <location>
        <begin position="1218"/>
        <end position="1288"/>
    </location>
</feature>
<evidence type="ECO:0000259" key="4">
    <source>
        <dbReference type="Pfam" id="PF18962"/>
    </source>
</evidence>
<dbReference type="InterPro" id="IPR006626">
    <property type="entry name" value="PbH1"/>
</dbReference>
<dbReference type="InterPro" id="IPR012334">
    <property type="entry name" value="Pectin_lyas_fold"/>
</dbReference>
<dbReference type="Pfam" id="PF18962">
    <property type="entry name" value="Por_Secre_tail"/>
    <property type="match status" value="1"/>
</dbReference>
<evidence type="ECO:0000259" key="3">
    <source>
        <dbReference type="Pfam" id="PF18676"/>
    </source>
</evidence>
<protein>
    <submittedName>
        <fullName evidence="5">T9SS type A sorting domain-containing protein</fullName>
    </submittedName>
</protein>
<dbReference type="Gene3D" id="2.160.20.10">
    <property type="entry name" value="Single-stranded right-handed beta-helix, Pectin lyase-like"/>
    <property type="match status" value="1"/>
</dbReference>
<dbReference type="Proteomes" id="UP000651057">
    <property type="component" value="Unassembled WGS sequence"/>
</dbReference>
<name>A0A936ZTK3_9FLAO</name>
<proteinExistence type="predicted"/>
<dbReference type="NCBIfam" id="TIGR04534">
    <property type="entry name" value="ELWxxDGT_rpt"/>
    <property type="match status" value="6"/>
</dbReference>
<dbReference type="InterPro" id="IPR008964">
    <property type="entry name" value="Invasin/intimin_cell_adhesion"/>
</dbReference>
<comment type="caution">
    <text evidence="5">The sequence shown here is derived from an EMBL/GenBank/DDBJ whole genome shotgun (WGS) entry which is preliminary data.</text>
</comment>
<evidence type="ECO:0000256" key="2">
    <source>
        <dbReference type="SAM" id="SignalP"/>
    </source>
</evidence>
<evidence type="ECO:0000313" key="5">
    <source>
        <dbReference type="EMBL" id="MBL0684037.1"/>
    </source>
</evidence>
<dbReference type="SUPFAM" id="SSF49373">
    <property type="entry name" value="Invasin/intimin cell-adhesion fragments"/>
    <property type="match status" value="1"/>
</dbReference>
<keyword evidence="6" id="KW-1185">Reference proteome</keyword>
<dbReference type="Gene3D" id="2.60.40.1080">
    <property type="match status" value="1"/>
</dbReference>
<dbReference type="Pfam" id="PF18676">
    <property type="entry name" value="MBG_2"/>
    <property type="match status" value="1"/>
</dbReference>
<organism evidence="5 6">
    <name type="scientific">Aquimarina mytili</name>
    <dbReference type="NCBI Taxonomy" id="874423"/>
    <lineage>
        <taxon>Bacteria</taxon>
        <taxon>Pseudomonadati</taxon>
        <taxon>Bacteroidota</taxon>
        <taxon>Flavobacteriia</taxon>
        <taxon>Flavobacteriales</taxon>
        <taxon>Flavobacteriaceae</taxon>
        <taxon>Aquimarina</taxon>
    </lineage>
</organism>
<gene>
    <name evidence="5" type="ORF">JJQ60_10950</name>
</gene>
<evidence type="ECO:0000256" key="1">
    <source>
        <dbReference type="ARBA" id="ARBA00022729"/>
    </source>
</evidence>
<dbReference type="SUPFAM" id="SSF63825">
    <property type="entry name" value="YWTD domain"/>
    <property type="match status" value="1"/>
</dbReference>
<dbReference type="RefSeq" id="WP_201919582.1">
    <property type="nucleotide sequence ID" value="NZ_BAABAX010000005.1"/>
</dbReference>
<dbReference type="InterPro" id="IPR030916">
    <property type="entry name" value="ELWxxDGT_rpt"/>
</dbReference>
<keyword evidence="1 2" id="KW-0732">Signal</keyword>
<evidence type="ECO:0000313" key="6">
    <source>
        <dbReference type="Proteomes" id="UP000651057"/>
    </source>
</evidence>
<dbReference type="InterPro" id="IPR011050">
    <property type="entry name" value="Pectin_lyase_fold/virulence"/>
</dbReference>
<feature type="domain" description="Secretion system C-terminal sorting" evidence="4">
    <location>
        <begin position="1307"/>
        <end position="1363"/>
    </location>
</feature>
<feature type="chain" id="PRO_5037555888" evidence="2">
    <location>
        <begin position="21"/>
        <end position="1380"/>
    </location>
</feature>
<dbReference type="InterPro" id="IPR011047">
    <property type="entry name" value="Quinoprotein_ADH-like_sf"/>
</dbReference>
<feature type="signal peptide" evidence="2">
    <location>
        <begin position="1"/>
        <end position="20"/>
    </location>
</feature>
<dbReference type="SUPFAM" id="SSF51126">
    <property type="entry name" value="Pectin lyase-like"/>
    <property type="match status" value="1"/>
</dbReference>
<sequence length="1380" mass="149883">MRQISTLLVFLLSYSLFAQHAELVKDINQNFTGYAYVEYITEFNGKLYFLADDRIHGEELWVSDGTTAGTHLLADIRPGSYSSNPKDFVELNGKLYFSARGAHIGAELWETDGTPEGTQLVADINPQPGNGGVGNLTVFNNKLYFSANDGVNGVELWTSDGTAAGTTMVKDIYPGSSNSYPNDFKIYNNKLYFEANDGVYGDELWVSDGTEAGTQLVKDIYPGSRGSRVADIEVYNGKLYFQADNGIHGSELWVSDGTEAGTQLFKDIQVGAYGSNTRHLYVFNGKLYFQASEPTNGNELWVSDGTVLGTTLFYDVKTGGSGSRPQNFSTYNNKMYFAADDGVHGNELWETDGTIAGTKLAVDINPGSDRSNPIDLVVFDNKLFFSAEDENAGLELFSTDGTESGTQQISYIDQGTSNSSMKDPVTFNNKLLFGARDGINGNELWISDGTETGTQMLKDIRAGSYASGPSYLTVFNNKVYFEANDGIHGSELWETDGTEAGTKLAVDIIDGNVSAEPRYLTVFQGELYFTVYNPTGGQELFKTDGTKAGTQMIDVFKLTSGVANIYEIVVVNNKLYLAASTPNDGTEVWETDGTEAGSNIAFETGVGIASGYPRHLTSYNGELYYFSYDPTTTGGELWAFDPATDTNRLIKDINPGTSGSNPEDLYVFNGKIYFSADDGIHGRELWSSDGTEAGTQLVANIHEGNSSSYPGYFGALNNRLYFRANDGIHGDELWETDGTQSGTRIAADINPRQNSGSSVDFLTALNNRLYFRAKDAIHSDELYVFIPYDCNSLPSNKLFVSETGTDSATGTSWSESTTLKQALKIVQSCPAVEEIWVQQGTYVPGKNSSDAFHIPDNIKIYGGFNGTETMLSERDWVNNTTILSGDIGIPGDDAGNSETIINIENRENILLDGFVIEGGTATIETNINRTTDTNGGAIYTSDSNNITITNCIFRNNQAQLGAVMYSEGSSGNTSFINCLFYDNIATVENPFQTGTQNLLFTNCTVVNNTAAASFGIFGTSTGDISLINSIVEGNNPLNFNTTNTGSLTATYSYLKGENPSGAGNIDGTTVTDVLFKDITNHDFSLQVTSPLVDQGNNTANTEVKGLGGNDRIIDGDLNTTATIDIGAFEYDRLDQNITFNALVEVTYGDDNFNLSASSDSSLPIIYNSSDTSVATISGNTVTIVGVGTTTITASQVGNRDYKPATDTDQALIVNPKPITVTADAGQSKVFESIEPILTYSITTGSLIGNDVLIGTLEREAGEDAGLYPINQGTLDHPNYNITFKSNDFEIIKEIQENSDTEEGPISLYPNPTVHQIQITEIPSNNRISIYNANGRLVKRILDYSKEETINVATLPSGMYMIEVLFFDFKRKKILKKFIKN</sequence>
<dbReference type="EMBL" id="JAERQJ010000003">
    <property type="protein sequence ID" value="MBL0684037.1"/>
    <property type="molecule type" value="Genomic_DNA"/>
</dbReference>
<dbReference type="SUPFAM" id="SSF50998">
    <property type="entry name" value="Quinoprotein alcohol dehydrogenase-like"/>
    <property type="match status" value="1"/>
</dbReference>
<dbReference type="SMART" id="SM00710">
    <property type="entry name" value="PbH1"/>
    <property type="match status" value="3"/>
</dbReference>